<dbReference type="PANTHER" id="PTHR22763">
    <property type="entry name" value="RING ZINC FINGER PROTEIN"/>
    <property type="match status" value="1"/>
</dbReference>
<dbReference type="AlphaFoldDB" id="A0A9P4PHL6"/>
<evidence type="ECO:0000259" key="6">
    <source>
        <dbReference type="PROSITE" id="PS50089"/>
    </source>
</evidence>
<evidence type="ECO:0000256" key="4">
    <source>
        <dbReference type="PROSITE-ProRule" id="PRU00175"/>
    </source>
</evidence>
<dbReference type="GO" id="GO:0012505">
    <property type="term" value="C:endomembrane system"/>
    <property type="evidence" value="ECO:0007669"/>
    <property type="project" value="TreeGrafter"/>
</dbReference>
<dbReference type="InterPro" id="IPR001841">
    <property type="entry name" value="Znf_RING"/>
</dbReference>
<dbReference type="Pfam" id="PF13639">
    <property type="entry name" value="zf-RING_2"/>
    <property type="match status" value="1"/>
</dbReference>
<evidence type="ECO:0000256" key="2">
    <source>
        <dbReference type="ARBA" id="ARBA00022771"/>
    </source>
</evidence>
<dbReference type="GO" id="GO:0008270">
    <property type="term" value="F:zinc ion binding"/>
    <property type="evidence" value="ECO:0007669"/>
    <property type="project" value="UniProtKB-KW"/>
</dbReference>
<dbReference type="SUPFAM" id="SSF57850">
    <property type="entry name" value="RING/U-box"/>
    <property type="match status" value="1"/>
</dbReference>
<organism evidence="7 8">
    <name type="scientific">Karstenula rhodostoma CBS 690.94</name>
    <dbReference type="NCBI Taxonomy" id="1392251"/>
    <lineage>
        <taxon>Eukaryota</taxon>
        <taxon>Fungi</taxon>
        <taxon>Dikarya</taxon>
        <taxon>Ascomycota</taxon>
        <taxon>Pezizomycotina</taxon>
        <taxon>Dothideomycetes</taxon>
        <taxon>Pleosporomycetidae</taxon>
        <taxon>Pleosporales</taxon>
        <taxon>Massarineae</taxon>
        <taxon>Didymosphaeriaceae</taxon>
        <taxon>Karstenula</taxon>
    </lineage>
</organism>
<evidence type="ECO:0000256" key="5">
    <source>
        <dbReference type="SAM" id="MobiDB-lite"/>
    </source>
</evidence>
<dbReference type="InterPro" id="IPR013083">
    <property type="entry name" value="Znf_RING/FYVE/PHD"/>
</dbReference>
<dbReference type="Gene3D" id="3.30.40.10">
    <property type="entry name" value="Zinc/RING finger domain, C3HC4 (zinc finger)"/>
    <property type="match status" value="1"/>
</dbReference>
<sequence length="355" mass="40153">MAHSALPTRDHFLAHQISVIQNCSICQDDFDTDKHAPARLCGPNSCHHVFGASCLRKWLKSDMLGANKCPLCRRELFVSHNEESESEDEEAETGTFEYDELDAVQVDVDNDQASEQNDDVAGAYRTNLEDVYAPLPNPPRGSPSWSFNNVDRDSEDDDSDFMAFDDGEEDVMDVSPDNHLTSDDEESEFSEGGCPENIPQSEVLLPEREPVFCLGTRANEYWPDNCGSLSHWPDAATITDKIWKNLYSICNLYHIHEDDIEIQVHRALQHSDLRNDAFTIIWCNQWPKILEVGRDMVRQHFKNGKFVQLDDGATSNWLERLAEALDWNLCGEIGEACSLTDEEGPCTGTYRGDGW</sequence>
<feature type="compositionally biased region" description="Acidic residues" evidence="5">
    <location>
        <begin position="153"/>
        <end position="164"/>
    </location>
</feature>
<dbReference type="InterPro" id="IPR050731">
    <property type="entry name" value="HRD1_E3_ubiq-ligases"/>
</dbReference>
<keyword evidence="8" id="KW-1185">Reference proteome</keyword>
<protein>
    <recommendedName>
        <fullName evidence="6">RING-type domain-containing protein</fullName>
    </recommendedName>
</protein>
<evidence type="ECO:0000256" key="3">
    <source>
        <dbReference type="ARBA" id="ARBA00022833"/>
    </source>
</evidence>
<feature type="domain" description="RING-type" evidence="6">
    <location>
        <begin position="23"/>
        <end position="73"/>
    </location>
</feature>
<keyword evidence="3" id="KW-0862">Zinc</keyword>
<evidence type="ECO:0000313" key="7">
    <source>
        <dbReference type="EMBL" id="KAF2443488.1"/>
    </source>
</evidence>
<evidence type="ECO:0000313" key="8">
    <source>
        <dbReference type="Proteomes" id="UP000799764"/>
    </source>
</evidence>
<accession>A0A9P4PHL6</accession>
<comment type="caution">
    <text evidence="7">The sequence shown here is derived from an EMBL/GenBank/DDBJ whole genome shotgun (WGS) entry which is preliminary data.</text>
</comment>
<dbReference type="GO" id="GO:0043161">
    <property type="term" value="P:proteasome-mediated ubiquitin-dependent protein catabolic process"/>
    <property type="evidence" value="ECO:0007669"/>
    <property type="project" value="TreeGrafter"/>
</dbReference>
<dbReference type="OrthoDB" id="3801154at2759"/>
<dbReference type="Proteomes" id="UP000799764">
    <property type="component" value="Unassembled WGS sequence"/>
</dbReference>
<feature type="region of interest" description="Disordered" evidence="5">
    <location>
        <begin position="176"/>
        <end position="199"/>
    </location>
</feature>
<dbReference type="GO" id="GO:0061630">
    <property type="term" value="F:ubiquitin protein ligase activity"/>
    <property type="evidence" value="ECO:0007669"/>
    <property type="project" value="TreeGrafter"/>
</dbReference>
<dbReference type="PROSITE" id="PS50089">
    <property type="entry name" value="ZF_RING_2"/>
    <property type="match status" value="1"/>
</dbReference>
<gene>
    <name evidence="7" type="ORF">P171DRAFT_486220</name>
</gene>
<evidence type="ECO:0000256" key="1">
    <source>
        <dbReference type="ARBA" id="ARBA00022723"/>
    </source>
</evidence>
<dbReference type="PANTHER" id="PTHR22763:SF162">
    <property type="entry name" value="TRANSMEMBRANE E3 UBIQUITIN-PROTEIN LIGASE 1"/>
    <property type="match status" value="1"/>
</dbReference>
<keyword evidence="1" id="KW-0479">Metal-binding</keyword>
<dbReference type="EMBL" id="MU001502">
    <property type="protein sequence ID" value="KAF2443488.1"/>
    <property type="molecule type" value="Genomic_DNA"/>
</dbReference>
<feature type="region of interest" description="Disordered" evidence="5">
    <location>
        <begin position="131"/>
        <end position="164"/>
    </location>
</feature>
<proteinExistence type="predicted"/>
<keyword evidence="2 4" id="KW-0863">Zinc-finger</keyword>
<name>A0A9P4PHL6_9PLEO</name>
<reference evidence="7" key="1">
    <citation type="journal article" date="2020" name="Stud. Mycol.">
        <title>101 Dothideomycetes genomes: a test case for predicting lifestyles and emergence of pathogens.</title>
        <authorList>
            <person name="Haridas S."/>
            <person name="Albert R."/>
            <person name="Binder M."/>
            <person name="Bloem J."/>
            <person name="Labutti K."/>
            <person name="Salamov A."/>
            <person name="Andreopoulos B."/>
            <person name="Baker S."/>
            <person name="Barry K."/>
            <person name="Bills G."/>
            <person name="Bluhm B."/>
            <person name="Cannon C."/>
            <person name="Castanera R."/>
            <person name="Culley D."/>
            <person name="Daum C."/>
            <person name="Ezra D."/>
            <person name="Gonzalez J."/>
            <person name="Henrissat B."/>
            <person name="Kuo A."/>
            <person name="Liang C."/>
            <person name="Lipzen A."/>
            <person name="Lutzoni F."/>
            <person name="Magnuson J."/>
            <person name="Mondo S."/>
            <person name="Nolan M."/>
            <person name="Ohm R."/>
            <person name="Pangilinan J."/>
            <person name="Park H.-J."/>
            <person name="Ramirez L."/>
            <person name="Alfaro M."/>
            <person name="Sun H."/>
            <person name="Tritt A."/>
            <person name="Yoshinaga Y."/>
            <person name="Zwiers L.-H."/>
            <person name="Turgeon B."/>
            <person name="Goodwin S."/>
            <person name="Spatafora J."/>
            <person name="Crous P."/>
            <person name="Grigoriev I."/>
        </authorList>
    </citation>
    <scope>NUCLEOTIDE SEQUENCE</scope>
    <source>
        <strain evidence="7">CBS 690.94</strain>
    </source>
</reference>